<sequence>MWAVQYHRYGDPSVLETEEVAVRKPKPGEVMVETVSSGVSAIDLMYRSGKLRMHGVGFPKQTGFDVLGIVRESRVPGLKADRWVWVVLDVEPLRRRGTAVQYLTVGSERIGAFPEGFVPPTEAGSLPLGSLTALRGIRDGVRVHYGERLLIVGAGGAVGLAAVQLAVALGVETDAVCGARAVELCRGLGATRVFDHTTPEALEPRRSGDYDAVLIAAGNGRDWLGAARRPGRIVLTRGDAWLRTLPAALRARRRIGAIAAGHKSAELTELAQLVAAGILRPVVDRTYAVTDLARAHEEFGKGGTAGSRLICHTTP</sequence>
<reference evidence="2 3" key="1">
    <citation type="submission" date="2018-12" db="EMBL/GenBank/DDBJ databases">
        <authorList>
            <consortium name="Pathogen Informatics"/>
        </authorList>
    </citation>
    <scope>NUCLEOTIDE SEQUENCE [LARGE SCALE GENOMIC DNA]</scope>
    <source>
        <strain evidence="2 3">NCTC12967</strain>
    </source>
</reference>
<dbReference type="PANTHER" id="PTHR11695">
    <property type="entry name" value="ALCOHOL DEHYDROGENASE RELATED"/>
    <property type="match status" value="1"/>
</dbReference>
<dbReference type="AlphaFoldDB" id="A0A448MWP3"/>
<accession>A0A448MWP3</accession>
<dbReference type="SUPFAM" id="SSF50129">
    <property type="entry name" value="GroES-like"/>
    <property type="match status" value="1"/>
</dbReference>
<dbReference type="RefSeq" id="WP_061787837.1">
    <property type="nucleotide sequence ID" value="NZ_LR134406.1"/>
</dbReference>
<proteinExistence type="predicted"/>
<name>A0A448MWP3_9ACTN</name>
<evidence type="ECO:0000313" key="2">
    <source>
        <dbReference type="EMBL" id="VEH69509.1"/>
    </source>
</evidence>
<protein>
    <submittedName>
        <fullName evidence="2">Quinone oxidoreductase 1</fullName>
        <ecNumber evidence="2">1.6.5.5</ecNumber>
    </submittedName>
</protein>
<dbReference type="InterPro" id="IPR011032">
    <property type="entry name" value="GroES-like_sf"/>
</dbReference>
<dbReference type="Pfam" id="PF13602">
    <property type="entry name" value="ADH_zinc_N_2"/>
    <property type="match status" value="1"/>
</dbReference>
<keyword evidence="2" id="KW-0560">Oxidoreductase</keyword>
<evidence type="ECO:0000313" key="3">
    <source>
        <dbReference type="Proteomes" id="UP000273044"/>
    </source>
</evidence>
<keyword evidence="3" id="KW-1185">Reference proteome</keyword>
<dbReference type="InterPro" id="IPR036291">
    <property type="entry name" value="NAD(P)-bd_dom_sf"/>
</dbReference>
<dbReference type="PANTHER" id="PTHR11695:SF294">
    <property type="entry name" value="RETICULON-4-INTERACTING PROTEIN 1, MITOCHONDRIAL"/>
    <property type="match status" value="1"/>
</dbReference>
<dbReference type="GeneID" id="64406262"/>
<dbReference type="Proteomes" id="UP000273044">
    <property type="component" value="Chromosome"/>
</dbReference>
<dbReference type="InterPro" id="IPR020843">
    <property type="entry name" value="ER"/>
</dbReference>
<dbReference type="SMART" id="SM00829">
    <property type="entry name" value="PKS_ER"/>
    <property type="match status" value="1"/>
</dbReference>
<dbReference type="Gene3D" id="3.90.180.10">
    <property type="entry name" value="Medium-chain alcohol dehydrogenases, catalytic domain"/>
    <property type="match status" value="1"/>
</dbReference>
<dbReference type="Gene3D" id="3.40.50.720">
    <property type="entry name" value="NAD(P)-binding Rossmann-like Domain"/>
    <property type="match status" value="1"/>
</dbReference>
<evidence type="ECO:0000259" key="1">
    <source>
        <dbReference type="SMART" id="SM00829"/>
    </source>
</evidence>
<dbReference type="EMBL" id="LR134406">
    <property type="protein sequence ID" value="VEH69509.1"/>
    <property type="molecule type" value="Genomic_DNA"/>
</dbReference>
<dbReference type="GO" id="GO:0003960">
    <property type="term" value="F:quinone reductase (NADPH) activity"/>
    <property type="evidence" value="ECO:0007669"/>
    <property type="project" value="UniProtKB-EC"/>
</dbReference>
<dbReference type="EC" id="1.6.5.5" evidence="2"/>
<dbReference type="InterPro" id="IPR050700">
    <property type="entry name" value="YIM1/Zinc_Alcohol_DH_Fams"/>
</dbReference>
<feature type="domain" description="Enoyl reductase (ER)" evidence="1">
    <location>
        <begin position="10"/>
        <end position="310"/>
    </location>
</feature>
<organism evidence="2 3">
    <name type="scientific">Arachnia propionica</name>
    <dbReference type="NCBI Taxonomy" id="1750"/>
    <lineage>
        <taxon>Bacteria</taxon>
        <taxon>Bacillati</taxon>
        <taxon>Actinomycetota</taxon>
        <taxon>Actinomycetes</taxon>
        <taxon>Propionibacteriales</taxon>
        <taxon>Propionibacteriaceae</taxon>
        <taxon>Arachnia</taxon>
    </lineage>
</organism>
<dbReference type="SUPFAM" id="SSF51735">
    <property type="entry name" value="NAD(P)-binding Rossmann-fold domains"/>
    <property type="match status" value="1"/>
</dbReference>
<gene>
    <name evidence="2" type="primary">qorA_1</name>
    <name evidence="2" type="ORF">NCTC12967_00779</name>
</gene>
<dbReference type="CDD" id="cd08267">
    <property type="entry name" value="MDR1"/>
    <property type="match status" value="1"/>
</dbReference>